<dbReference type="SUPFAM" id="SSF52540">
    <property type="entry name" value="P-loop containing nucleoside triphosphate hydrolases"/>
    <property type="match status" value="1"/>
</dbReference>
<dbReference type="InterPro" id="IPR027417">
    <property type="entry name" value="P-loop_NTPase"/>
</dbReference>
<feature type="compositionally biased region" description="Polar residues" evidence="1">
    <location>
        <begin position="1"/>
        <end position="12"/>
    </location>
</feature>
<dbReference type="EMBL" id="CP097332">
    <property type="protein sequence ID" value="UQX88097.1"/>
    <property type="molecule type" value="Genomic_DNA"/>
</dbReference>
<feature type="region of interest" description="Disordered" evidence="1">
    <location>
        <begin position="1"/>
        <end position="24"/>
    </location>
</feature>
<dbReference type="InterPro" id="IPR049052">
    <property type="entry name" value="nSTAND1"/>
</dbReference>
<proteinExistence type="predicted"/>
<name>A0ABY4QXU3_9ACTN</name>
<reference evidence="4" key="1">
    <citation type="journal article" date="2018" name="Int. J. Syst. Evol. Microbiol.">
        <title>Jatrophihabitans telluris sp. nov., isolated from sediment soil of lava forest wetlands and the emended description of the genus Jatrophihabitans.</title>
        <authorList>
            <person name="Lee K.C."/>
            <person name="Suh M.K."/>
            <person name="Eom M.K."/>
            <person name="Kim K.K."/>
            <person name="Kim J.S."/>
            <person name="Kim D.S."/>
            <person name="Ko S.H."/>
            <person name="Shin Y.K."/>
            <person name="Lee J.S."/>
        </authorList>
    </citation>
    <scope>NUCLEOTIDE SEQUENCE</scope>
    <source>
        <strain evidence="4">N237</strain>
    </source>
</reference>
<organism evidence="4 5">
    <name type="scientific">Jatrophihabitans telluris</name>
    <dbReference type="NCBI Taxonomy" id="2038343"/>
    <lineage>
        <taxon>Bacteria</taxon>
        <taxon>Bacillati</taxon>
        <taxon>Actinomycetota</taxon>
        <taxon>Actinomycetes</taxon>
        <taxon>Jatrophihabitantales</taxon>
        <taxon>Jatrophihabitantaceae</taxon>
        <taxon>Jatrophihabitans</taxon>
    </lineage>
</organism>
<feature type="transmembrane region" description="Helical" evidence="2">
    <location>
        <begin position="483"/>
        <end position="506"/>
    </location>
</feature>
<keyword evidence="5" id="KW-1185">Reference proteome</keyword>
<dbReference type="Pfam" id="PF20703">
    <property type="entry name" value="nSTAND1"/>
    <property type="match status" value="1"/>
</dbReference>
<dbReference type="RefSeq" id="WP_249771264.1">
    <property type="nucleotide sequence ID" value="NZ_CP097332.1"/>
</dbReference>
<accession>A0ABY4QXU3</accession>
<sequence length="507" mass="57472">MSSATAMESTGTAAEEGPRNPYVGPRPFRVEDLYFGREQEALGLSDSVLAGRVVLLHSPSGAGKTSLLQASVVPALAARRFQICARRKPNLSALRVNAPVPAGGTGNRYVYSVVADLVGGLPVGVAPDEREVRDWTIRRALDALAEVAQAPQRQLIVLDQFEEILTLDPTDQDGQRVFFEQLGEALDADNRWAICAMREDYMGGLDRFLRYVPGQFRSTYRLDLLDLEAALRAIQEPAAARGVHFGDEAAATLIDDLRRVRVQSPEQEVSELKGNYVEPVLLQVACDGLWRKLEEDREEQGGRFGEITTSDVIDFGPLDTALSRYYRLVVRKAAKRDEAEERIIRDWVQDHLLTEAQFRSQTRTRPAVRNPQEVMQYLQRRYLVREDPRPGAVWWELTHDRLIDPVVEDNRLWRDRHLSRWQRDAYEWGRSNRDSRLLLGDRAYRAARSATRRASLTEVEQAFLDESGKAVAHEGKLRRIQSWLGVFQAILVVSVAFNLVLLYLLLR</sequence>
<evidence type="ECO:0000313" key="4">
    <source>
        <dbReference type="EMBL" id="UQX88097.1"/>
    </source>
</evidence>
<reference evidence="4" key="2">
    <citation type="submission" date="2022-05" db="EMBL/GenBank/DDBJ databases">
        <authorList>
            <person name="Kim J.-S."/>
            <person name="Lee K."/>
            <person name="Suh M."/>
            <person name="Eom M."/>
            <person name="Kim J.-S."/>
            <person name="Kim D.-S."/>
            <person name="Ko S.-H."/>
            <person name="Shin Y."/>
            <person name="Lee J.-S."/>
        </authorList>
    </citation>
    <scope>NUCLEOTIDE SEQUENCE</scope>
    <source>
        <strain evidence="4">N237</strain>
    </source>
</reference>
<keyword evidence="2" id="KW-0472">Membrane</keyword>
<keyword evidence="2" id="KW-1133">Transmembrane helix</keyword>
<keyword evidence="2" id="KW-0812">Transmembrane</keyword>
<evidence type="ECO:0000313" key="5">
    <source>
        <dbReference type="Proteomes" id="UP001056336"/>
    </source>
</evidence>
<protein>
    <recommendedName>
        <fullName evidence="3">Novel STAND NTPase 1 domain-containing protein</fullName>
    </recommendedName>
</protein>
<dbReference type="Proteomes" id="UP001056336">
    <property type="component" value="Chromosome"/>
</dbReference>
<evidence type="ECO:0000256" key="1">
    <source>
        <dbReference type="SAM" id="MobiDB-lite"/>
    </source>
</evidence>
<feature type="domain" description="Novel STAND NTPase 1" evidence="3">
    <location>
        <begin position="21"/>
        <end position="404"/>
    </location>
</feature>
<evidence type="ECO:0000256" key="2">
    <source>
        <dbReference type="SAM" id="Phobius"/>
    </source>
</evidence>
<gene>
    <name evidence="4" type="ORF">M6D93_17650</name>
</gene>
<evidence type="ECO:0000259" key="3">
    <source>
        <dbReference type="Pfam" id="PF20703"/>
    </source>
</evidence>